<reference evidence="3" key="1">
    <citation type="submission" date="2016-10" db="EMBL/GenBank/DDBJ databases">
        <authorList>
            <person name="Varghese N."/>
            <person name="Submissions S."/>
        </authorList>
    </citation>
    <scope>NUCLEOTIDE SEQUENCE [LARGE SCALE GENOMIC DNA]</scope>
    <source>
        <strain evidence="3">CGMCC 1.3703</strain>
    </source>
</reference>
<dbReference type="AlphaFoldDB" id="A0A1H0UCF4"/>
<sequence length="158" mass="18147">MVLSIGLVGCVNKEIDVTSPLVFYGESDTWSGTLYVEQSQKDGENMFQVDQLTNLTYKEDFEQISKKQVEEDGIPVSFSFEGVMRSEGTSSHIQKTTPGNRSTTHSDEYATKEDEFKVIVEWNDEKETFIMTHNEKKTSKAQNLGKEEAFRYFYEPQK</sequence>
<feature type="compositionally biased region" description="Polar residues" evidence="1">
    <location>
        <begin position="87"/>
        <end position="103"/>
    </location>
</feature>
<dbReference type="EMBL" id="FNIZ01000025">
    <property type="protein sequence ID" value="SDP63750.1"/>
    <property type="molecule type" value="Genomic_DNA"/>
</dbReference>
<keyword evidence="3" id="KW-1185">Reference proteome</keyword>
<proteinExistence type="predicted"/>
<feature type="region of interest" description="Disordered" evidence="1">
    <location>
        <begin position="85"/>
        <end position="108"/>
    </location>
</feature>
<name>A0A1H0UCF4_HALAD</name>
<protein>
    <submittedName>
        <fullName evidence="2">Uncharacterized protein</fullName>
    </submittedName>
</protein>
<evidence type="ECO:0000313" key="3">
    <source>
        <dbReference type="Proteomes" id="UP000198860"/>
    </source>
</evidence>
<organism evidence="2 3">
    <name type="scientific">Halobacillus aidingensis</name>
    <dbReference type="NCBI Taxonomy" id="240303"/>
    <lineage>
        <taxon>Bacteria</taxon>
        <taxon>Bacillati</taxon>
        <taxon>Bacillota</taxon>
        <taxon>Bacilli</taxon>
        <taxon>Bacillales</taxon>
        <taxon>Bacillaceae</taxon>
        <taxon>Halobacillus</taxon>
    </lineage>
</organism>
<evidence type="ECO:0000256" key="1">
    <source>
        <dbReference type="SAM" id="MobiDB-lite"/>
    </source>
</evidence>
<accession>A0A1H0UCF4</accession>
<evidence type="ECO:0000313" key="2">
    <source>
        <dbReference type="EMBL" id="SDP63750.1"/>
    </source>
</evidence>
<dbReference type="Proteomes" id="UP000198860">
    <property type="component" value="Unassembled WGS sequence"/>
</dbReference>
<gene>
    <name evidence="2" type="ORF">SAMN05421677_12534</name>
</gene>